<dbReference type="AlphaFoldDB" id="A0A2R5FA09"/>
<comment type="caution">
    <text evidence="6">The sequence shown here is derived from an EMBL/GenBank/DDBJ whole genome shotgun (WGS) entry which is preliminary data.</text>
</comment>
<reference evidence="6 7" key="1">
    <citation type="journal article" date="2018" name="Environ. Microbiol.">
        <title>Isolation and genomic characterization of Novimethylophilus kurashikiensis gen. nov. sp. nov., a new lanthanide-dependent methylotrophic species of Methylophilaceae.</title>
        <authorList>
            <person name="Lv H."/>
            <person name="Sahin N."/>
            <person name="Tani A."/>
        </authorList>
    </citation>
    <scope>NUCLEOTIDE SEQUENCE [LARGE SCALE GENOMIC DNA]</scope>
    <source>
        <strain evidence="6 7">La2-4</strain>
    </source>
</reference>
<dbReference type="EC" id="3.1.-.-" evidence="6"/>
<feature type="domain" description="RNB" evidence="5">
    <location>
        <begin position="218"/>
        <end position="540"/>
    </location>
</feature>
<dbReference type="Gene3D" id="2.40.50.140">
    <property type="entry name" value="Nucleic acid-binding proteins"/>
    <property type="match status" value="1"/>
</dbReference>
<dbReference type="OrthoDB" id="9764149at2"/>
<feature type="domain" description="Cold-shock" evidence="4">
    <location>
        <begin position="40"/>
        <end position="99"/>
    </location>
</feature>
<dbReference type="GO" id="GO:0004540">
    <property type="term" value="F:RNA nuclease activity"/>
    <property type="evidence" value="ECO:0007669"/>
    <property type="project" value="InterPro"/>
</dbReference>
<dbReference type="InterPro" id="IPR011129">
    <property type="entry name" value="CSD"/>
</dbReference>
<dbReference type="InterPro" id="IPR022966">
    <property type="entry name" value="RNase_II/R_CS"/>
</dbReference>
<sequence length="680" mass="75453">MIRRKFDSCPVVEQLISKAVALVPGARPQEMPSKKTELPKGRVNLHYRGFGFVTTAEGDAFYIPSDLVRPLLSGDEIRFVPAPVNPEADGREVKAVVSVRREAFLLLGEVKKEADGAWYLRSDEPCFTRLFLQEHDVRAHGVDDGDVVAVEISAYEGQPVSRPLEVEIERVLGDRNRDGFAQDYALVKHGFQSTFTESVMAEAEALQAEAGGEPIGHCDLPFVTIDGESTRDFDDAVYAEAIEGGWDVRVAIADVSYYVRPGSALDAWAAERCTSVYLPGRTVPMLPEALSTDRCSLTPGDVKRAVILQCKLSEAGEVSEARIERALIQSAARLTYNEVASYMADEGQRFAAPVEKNLDALVDVYRVLLKQRDEAGKLDFDEPEPNLEKLPDGGWKLVWESRTEAHKLVEELMLLANRVTAEMLLDRYGAAVLRHQPAPEAEDWHDLRTWALTQDVELPDAPSMKSLAGFLAAQPDADSLAAASHRIRSCMRPAKYVVLDREQAGGHFSLSFDWYTHFTSPIRRYADLLVHRLLLAPAGYELNAAEMTDLERRVAKCSERSQAARLAERGVWDGLKLQNFTAEVPTATSLKARVVRITPRGLRVVIQGWQCAAWLPAGSLRANGFKLEESTWYGPGRNGQVVPLEEGYPMQVSWTRVVRERPAYPELNVALVKAGDRLAA</sequence>
<evidence type="ECO:0000313" key="7">
    <source>
        <dbReference type="Proteomes" id="UP000245081"/>
    </source>
</evidence>
<dbReference type="InterPro" id="IPR001900">
    <property type="entry name" value="RNase_II/R"/>
</dbReference>
<evidence type="ECO:0000256" key="2">
    <source>
        <dbReference type="ARBA" id="ARBA00022801"/>
    </source>
</evidence>
<dbReference type="SMART" id="SM00955">
    <property type="entry name" value="RNB"/>
    <property type="match status" value="1"/>
</dbReference>
<accession>A0A2R5FA09</accession>
<evidence type="ECO:0000256" key="3">
    <source>
        <dbReference type="ARBA" id="ARBA00022839"/>
    </source>
</evidence>
<gene>
    <name evidence="6" type="primary">rnr</name>
    <name evidence="6" type="ORF">NMK_2476</name>
</gene>
<evidence type="ECO:0000259" key="5">
    <source>
        <dbReference type="SMART" id="SM00955"/>
    </source>
</evidence>
<keyword evidence="2 6" id="KW-0378">Hydrolase</keyword>
<dbReference type="Pfam" id="PF17876">
    <property type="entry name" value="CSD2"/>
    <property type="match status" value="1"/>
</dbReference>
<dbReference type="Pfam" id="PF00773">
    <property type="entry name" value="RNB"/>
    <property type="match status" value="1"/>
</dbReference>
<name>A0A2R5FA09_9PROT</name>
<evidence type="ECO:0000313" key="6">
    <source>
        <dbReference type="EMBL" id="GBG14875.1"/>
    </source>
</evidence>
<dbReference type="SMART" id="SM00357">
    <property type="entry name" value="CSP"/>
    <property type="match status" value="1"/>
</dbReference>
<dbReference type="InterPro" id="IPR040476">
    <property type="entry name" value="CSD2"/>
</dbReference>
<proteinExistence type="predicted"/>
<dbReference type="GO" id="GO:0004527">
    <property type="term" value="F:exonuclease activity"/>
    <property type="evidence" value="ECO:0007669"/>
    <property type="project" value="UniProtKB-KW"/>
</dbReference>
<dbReference type="Proteomes" id="UP000245081">
    <property type="component" value="Unassembled WGS sequence"/>
</dbReference>
<dbReference type="PANTHER" id="PTHR23355:SF37">
    <property type="entry name" value="EXORIBONUCLEASE 2"/>
    <property type="match status" value="1"/>
</dbReference>
<dbReference type="GO" id="GO:0006402">
    <property type="term" value="P:mRNA catabolic process"/>
    <property type="evidence" value="ECO:0007669"/>
    <property type="project" value="TreeGrafter"/>
</dbReference>
<dbReference type="GO" id="GO:0005829">
    <property type="term" value="C:cytosol"/>
    <property type="evidence" value="ECO:0007669"/>
    <property type="project" value="TreeGrafter"/>
</dbReference>
<organism evidence="6 7">
    <name type="scientific">Novimethylophilus kurashikiensis</name>
    <dbReference type="NCBI Taxonomy" id="1825523"/>
    <lineage>
        <taxon>Bacteria</taxon>
        <taxon>Pseudomonadati</taxon>
        <taxon>Pseudomonadota</taxon>
        <taxon>Betaproteobacteria</taxon>
        <taxon>Nitrosomonadales</taxon>
        <taxon>Methylophilaceae</taxon>
        <taxon>Novimethylophilus</taxon>
    </lineage>
</organism>
<evidence type="ECO:0000259" key="4">
    <source>
        <dbReference type="SMART" id="SM00357"/>
    </source>
</evidence>
<keyword evidence="3" id="KW-0269">Exonuclease</keyword>
<dbReference type="GO" id="GO:0003723">
    <property type="term" value="F:RNA binding"/>
    <property type="evidence" value="ECO:0007669"/>
    <property type="project" value="InterPro"/>
</dbReference>
<keyword evidence="1" id="KW-0540">Nuclease</keyword>
<dbReference type="InterPro" id="IPR012340">
    <property type="entry name" value="NA-bd_OB-fold"/>
</dbReference>
<evidence type="ECO:0000256" key="1">
    <source>
        <dbReference type="ARBA" id="ARBA00022722"/>
    </source>
</evidence>
<dbReference type="InterPro" id="IPR050180">
    <property type="entry name" value="RNR_Ribonuclease"/>
</dbReference>
<dbReference type="EMBL" id="BDOQ01000010">
    <property type="protein sequence ID" value="GBG14875.1"/>
    <property type="molecule type" value="Genomic_DNA"/>
</dbReference>
<dbReference type="SUPFAM" id="SSF50249">
    <property type="entry name" value="Nucleic acid-binding proteins"/>
    <property type="match status" value="2"/>
</dbReference>
<dbReference type="PROSITE" id="PS01175">
    <property type="entry name" value="RIBONUCLEASE_II"/>
    <property type="match status" value="1"/>
</dbReference>
<dbReference type="PANTHER" id="PTHR23355">
    <property type="entry name" value="RIBONUCLEASE"/>
    <property type="match status" value="1"/>
</dbReference>
<protein>
    <submittedName>
        <fullName evidence="6">Ribonuclease R</fullName>
        <ecNumber evidence="6">3.1.-.-</ecNumber>
    </submittedName>
</protein>
<keyword evidence="7" id="KW-1185">Reference proteome</keyword>